<dbReference type="AlphaFoldDB" id="A0AAJ4A5A6"/>
<evidence type="ECO:0000313" key="2">
    <source>
        <dbReference type="EMBL" id="QFR44132.1"/>
    </source>
</evidence>
<dbReference type="InterPro" id="IPR011037">
    <property type="entry name" value="Pyrv_Knase-like_insert_dom_sf"/>
</dbReference>
<protein>
    <submittedName>
        <fullName evidence="2">MOSC domain-containing protein</fullName>
    </submittedName>
</protein>
<reference evidence="3" key="1">
    <citation type="submission" date="2019-06" db="EMBL/GenBank/DDBJ databases">
        <title>Sulfurimonas gotlandica sp. nov., a chemoautotrophic and psychrotolerant epsilonproteobacterium isolated from a pelagic redoxcline, and an emended description of the genus Sulfurimonas.</title>
        <authorList>
            <person name="Wang S."/>
            <person name="Jiang L."/>
            <person name="Shao Z."/>
        </authorList>
    </citation>
    <scope>NUCLEOTIDE SEQUENCE [LARGE SCALE GENOMIC DNA]</scope>
    <source>
        <strain evidence="3">1-1N</strain>
    </source>
</reference>
<dbReference type="RefSeq" id="WP_152300192.1">
    <property type="nucleotide sequence ID" value="NZ_CP041166.1"/>
</dbReference>
<dbReference type="GO" id="GO:0030170">
    <property type="term" value="F:pyridoxal phosphate binding"/>
    <property type="evidence" value="ECO:0007669"/>
    <property type="project" value="InterPro"/>
</dbReference>
<dbReference type="Gene3D" id="2.40.33.20">
    <property type="entry name" value="PK beta-barrel domain-like"/>
    <property type="match status" value="1"/>
</dbReference>
<dbReference type="Proteomes" id="UP000326061">
    <property type="component" value="Chromosome"/>
</dbReference>
<dbReference type="PANTHER" id="PTHR30212">
    <property type="entry name" value="PROTEIN YIIM"/>
    <property type="match status" value="1"/>
</dbReference>
<dbReference type="InterPro" id="IPR005302">
    <property type="entry name" value="MoCF_Sase_C"/>
</dbReference>
<sequence length="148" mass="16622">MSNIYVGKILKLFVSHKGNSKRVRQSALLVDTLGVKGDKFYNKESDRSILIASTDSYDLIKNYQIDMPHGYLGENLLIDYNPYALAIGTRLKVGDAVLEISQNCTICNHLSVLDKRIPKLLKSDRGIFAKTIKSGEINLDDSIYILQE</sequence>
<dbReference type="KEGG" id="suln:FJR47_09460"/>
<dbReference type="GO" id="GO:0030151">
    <property type="term" value="F:molybdenum ion binding"/>
    <property type="evidence" value="ECO:0007669"/>
    <property type="project" value="InterPro"/>
</dbReference>
<dbReference type="Pfam" id="PF03473">
    <property type="entry name" value="MOSC"/>
    <property type="match status" value="1"/>
</dbReference>
<dbReference type="InterPro" id="IPR052353">
    <property type="entry name" value="Benzoxazolinone_Detox_Enz"/>
</dbReference>
<name>A0AAJ4A5A6_9BACT</name>
<organism evidence="2 3">
    <name type="scientific">Sulfurimonas xiamenensis</name>
    <dbReference type="NCBI Taxonomy" id="2590021"/>
    <lineage>
        <taxon>Bacteria</taxon>
        <taxon>Pseudomonadati</taxon>
        <taxon>Campylobacterota</taxon>
        <taxon>Epsilonproteobacteria</taxon>
        <taxon>Campylobacterales</taxon>
        <taxon>Sulfurimonadaceae</taxon>
        <taxon>Sulfurimonas</taxon>
    </lineage>
</organism>
<evidence type="ECO:0000259" key="1">
    <source>
        <dbReference type="PROSITE" id="PS51340"/>
    </source>
</evidence>
<feature type="domain" description="MOSC" evidence="1">
    <location>
        <begin position="21"/>
        <end position="146"/>
    </location>
</feature>
<accession>A0AAJ4A5A6</accession>
<proteinExistence type="predicted"/>
<dbReference type="SUPFAM" id="SSF50800">
    <property type="entry name" value="PK beta-barrel domain-like"/>
    <property type="match status" value="1"/>
</dbReference>
<evidence type="ECO:0000313" key="3">
    <source>
        <dbReference type="Proteomes" id="UP000326061"/>
    </source>
</evidence>
<keyword evidence="3" id="KW-1185">Reference proteome</keyword>
<gene>
    <name evidence="2" type="ORF">FJR47_09460</name>
</gene>
<dbReference type="PROSITE" id="PS51340">
    <property type="entry name" value="MOSC"/>
    <property type="match status" value="1"/>
</dbReference>
<dbReference type="GO" id="GO:0003824">
    <property type="term" value="F:catalytic activity"/>
    <property type="evidence" value="ECO:0007669"/>
    <property type="project" value="InterPro"/>
</dbReference>
<dbReference type="EMBL" id="CP041166">
    <property type="protein sequence ID" value="QFR44132.1"/>
    <property type="molecule type" value="Genomic_DNA"/>
</dbReference>
<dbReference type="PANTHER" id="PTHR30212:SF2">
    <property type="entry name" value="PROTEIN YIIM"/>
    <property type="match status" value="1"/>
</dbReference>